<accession>A0A0A9GT33</accession>
<protein>
    <submittedName>
        <fullName evidence="1">Uncharacterized protein</fullName>
    </submittedName>
</protein>
<reference evidence="1" key="1">
    <citation type="submission" date="2014-09" db="EMBL/GenBank/DDBJ databases">
        <authorList>
            <person name="Magalhaes I.L.F."/>
            <person name="Oliveira U."/>
            <person name="Santos F.R."/>
            <person name="Vidigal T.H.D.A."/>
            <person name="Brescovit A.D."/>
            <person name="Santos A.J."/>
        </authorList>
    </citation>
    <scope>NUCLEOTIDE SEQUENCE</scope>
    <source>
        <tissue evidence="1">Shoot tissue taken approximately 20 cm above the soil surface</tissue>
    </source>
</reference>
<proteinExistence type="predicted"/>
<evidence type="ECO:0000313" key="1">
    <source>
        <dbReference type="EMBL" id="JAE26694.1"/>
    </source>
</evidence>
<dbReference type="EMBL" id="GBRH01171202">
    <property type="protein sequence ID" value="JAE26694.1"/>
    <property type="molecule type" value="Transcribed_RNA"/>
</dbReference>
<organism evidence="1">
    <name type="scientific">Arundo donax</name>
    <name type="common">Giant reed</name>
    <name type="synonym">Donax arundinaceus</name>
    <dbReference type="NCBI Taxonomy" id="35708"/>
    <lineage>
        <taxon>Eukaryota</taxon>
        <taxon>Viridiplantae</taxon>
        <taxon>Streptophyta</taxon>
        <taxon>Embryophyta</taxon>
        <taxon>Tracheophyta</taxon>
        <taxon>Spermatophyta</taxon>
        <taxon>Magnoliopsida</taxon>
        <taxon>Liliopsida</taxon>
        <taxon>Poales</taxon>
        <taxon>Poaceae</taxon>
        <taxon>PACMAD clade</taxon>
        <taxon>Arundinoideae</taxon>
        <taxon>Arundineae</taxon>
        <taxon>Arundo</taxon>
    </lineage>
</organism>
<sequence length="28" mass="3257">MNHPNLDQTLFLDFSPHLLLISLHQSQP</sequence>
<reference evidence="1" key="2">
    <citation type="journal article" date="2015" name="Data Brief">
        <title>Shoot transcriptome of the giant reed, Arundo donax.</title>
        <authorList>
            <person name="Barrero R.A."/>
            <person name="Guerrero F.D."/>
            <person name="Moolhuijzen P."/>
            <person name="Goolsby J.A."/>
            <person name="Tidwell J."/>
            <person name="Bellgard S.E."/>
            <person name="Bellgard M.I."/>
        </authorList>
    </citation>
    <scope>NUCLEOTIDE SEQUENCE</scope>
    <source>
        <tissue evidence="1">Shoot tissue taken approximately 20 cm above the soil surface</tissue>
    </source>
</reference>
<name>A0A0A9GT33_ARUDO</name>
<dbReference type="AlphaFoldDB" id="A0A0A9GT33"/>